<dbReference type="AlphaFoldDB" id="A0AA35WI61"/>
<keyword evidence="3" id="KW-0418">Kinase</keyword>
<dbReference type="PROSITE" id="PS50003">
    <property type="entry name" value="PH_DOMAIN"/>
    <property type="match status" value="1"/>
</dbReference>
<dbReference type="GO" id="GO:0016301">
    <property type="term" value="F:kinase activity"/>
    <property type="evidence" value="ECO:0007669"/>
    <property type="project" value="UniProtKB-KW"/>
</dbReference>
<dbReference type="Pfam" id="PF00169">
    <property type="entry name" value="PH"/>
    <property type="match status" value="1"/>
</dbReference>
<dbReference type="Proteomes" id="UP001174909">
    <property type="component" value="Unassembled WGS sequence"/>
</dbReference>
<evidence type="ECO:0000256" key="1">
    <source>
        <dbReference type="SAM" id="MobiDB-lite"/>
    </source>
</evidence>
<organism evidence="3 4">
    <name type="scientific">Geodia barretti</name>
    <name type="common">Barrett's horny sponge</name>
    <dbReference type="NCBI Taxonomy" id="519541"/>
    <lineage>
        <taxon>Eukaryota</taxon>
        <taxon>Metazoa</taxon>
        <taxon>Porifera</taxon>
        <taxon>Demospongiae</taxon>
        <taxon>Heteroscleromorpha</taxon>
        <taxon>Tetractinellida</taxon>
        <taxon>Astrophorina</taxon>
        <taxon>Geodiidae</taxon>
        <taxon>Geodia</taxon>
    </lineage>
</organism>
<feature type="compositionally biased region" description="Basic and acidic residues" evidence="1">
    <location>
        <begin position="283"/>
        <end position="294"/>
    </location>
</feature>
<dbReference type="InterPro" id="IPR001849">
    <property type="entry name" value="PH_domain"/>
</dbReference>
<protein>
    <submittedName>
        <fullName evidence="3">Tyrosine-protein kinase ITK/TSK</fullName>
    </submittedName>
</protein>
<keyword evidence="4" id="KW-1185">Reference proteome</keyword>
<reference evidence="3" key="1">
    <citation type="submission" date="2023-03" db="EMBL/GenBank/DDBJ databases">
        <authorList>
            <person name="Steffen K."/>
            <person name="Cardenas P."/>
        </authorList>
    </citation>
    <scope>NUCLEOTIDE SEQUENCE</scope>
</reference>
<dbReference type="SUPFAM" id="SSF50729">
    <property type="entry name" value="PH domain-like"/>
    <property type="match status" value="1"/>
</dbReference>
<dbReference type="InterPro" id="IPR011993">
    <property type="entry name" value="PH-like_dom_sf"/>
</dbReference>
<name>A0AA35WI61_GEOBA</name>
<comment type="caution">
    <text evidence="3">The sequence shown here is derived from an EMBL/GenBank/DDBJ whole genome shotgun (WGS) entry which is preliminary data.</text>
</comment>
<dbReference type="Gene3D" id="2.30.29.30">
    <property type="entry name" value="Pleckstrin-homology domain (PH domain)/Phosphotyrosine-binding domain (PTB)"/>
    <property type="match status" value="1"/>
</dbReference>
<dbReference type="EMBL" id="CASHTH010001428">
    <property type="protein sequence ID" value="CAI8015220.1"/>
    <property type="molecule type" value="Genomic_DNA"/>
</dbReference>
<accession>A0AA35WI61</accession>
<keyword evidence="3" id="KW-0808">Transferase</keyword>
<feature type="domain" description="PH" evidence="2">
    <location>
        <begin position="18"/>
        <end position="127"/>
    </location>
</feature>
<evidence type="ECO:0000313" key="4">
    <source>
        <dbReference type="Proteomes" id="UP001174909"/>
    </source>
</evidence>
<sequence>MTEIDVPEKALKMLGTQRTYKEGMLFKRQRGLHSNQKKLKFQERFCRLTSHSLDYFDPHPKKRGDPKGQFAVQQIRVVETMPCEIFGKDYAHLYPFQVGDHSETMYFCTKTTEERDEWLLAFRKASRDKGTRMLTHYHKGIFGLNLKGRWGCCGSPQRAASGCSPIPETQSPPRTPQAARTMSIFEDFDSGGGGGELGGRRKPRADTFADFTMAGGDGGGCYGTWDGSEGLLRSDDHGKISGSESPQESPRVRSFTLIAPVRSKPDPKKVVMSGGKRSTMGFDHLDGDRRDLSR</sequence>
<gene>
    <name evidence="3" type="ORF">GBAR_LOCUS9457</name>
</gene>
<evidence type="ECO:0000259" key="2">
    <source>
        <dbReference type="PROSITE" id="PS50003"/>
    </source>
</evidence>
<feature type="region of interest" description="Disordered" evidence="1">
    <location>
        <begin position="233"/>
        <end position="294"/>
    </location>
</feature>
<dbReference type="SMART" id="SM00233">
    <property type="entry name" value="PH"/>
    <property type="match status" value="1"/>
</dbReference>
<proteinExistence type="predicted"/>
<evidence type="ECO:0000313" key="3">
    <source>
        <dbReference type="EMBL" id="CAI8015220.1"/>
    </source>
</evidence>